<dbReference type="Proteomes" id="UP000041254">
    <property type="component" value="Unassembled WGS sequence"/>
</dbReference>
<evidence type="ECO:0000313" key="3">
    <source>
        <dbReference type="EMBL" id="CEM26920.1"/>
    </source>
</evidence>
<dbReference type="Gene3D" id="3.40.50.12780">
    <property type="entry name" value="N-terminal domain of ligase-like"/>
    <property type="match status" value="1"/>
</dbReference>
<dbReference type="GO" id="GO:0031956">
    <property type="term" value="F:medium-chain fatty acid-CoA ligase activity"/>
    <property type="evidence" value="ECO:0007669"/>
    <property type="project" value="TreeGrafter"/>
</dbReference>
<dbReference type="PANTHER" id="PTHR43201:SF8">
    <property type="entry name" value="ACYL-COA SYNTHETASE FAMILY MEMBER 3"/>
    <property type="match status" value="1"/>
</dbReference>
<reference evidence="3 4" key="1">
    <citation type="submission" date="2014-11" db="EMBL/GenBank/DDBJ databases">
        <authorList>
            <person name="Zhu J."/>
            <person name="Qi W."/>
            <person name="Song R."/>
        </authorList>
    </citation>
    <scope>NUCLEOTIDE SEQUENCE [LARGE SCALE GENOMIC DNA]</scope>
</reference>
<evidence type="ECO:0000313" key="4">
    <source>
        <dbReference type="Proteomes" id="UP000041254"/>
    </source>
</evidence>
<evidence type="ECO:0000256" key="2">
    <source>
        <dbReference type="SAM" id="MobiDB-lite"/>
    </source>
</evidence>
<sequence length="622" mass="69126">MRYVTFTTAAAAKQTNKRFPLTFDASPAQQRGFASAAAASLIQRCADHGRSACITDVRRKDDRGATHTYDELLAKAKSIHDTFVHRADVLGITRGPRTISSPSSLSDCRIAVLPSPAFASVALHLSLTHLCGSTVVPLPAPPLPLSPFHDPPPFHMERIGHTWQQMISESQCSAVVLPQWGSEMWEGELRSICEKLSVPCVAFDELVGGEGRPGESRDAVEASTKSSEQWVSDDPSSSPPSLHLYAHAPPSLAYHAPKAAVHTLSSTTMLMHNSQAAFDLTPNDTLFHALPLHRPEGLIDALQGALYAGCHVVFGGYDGREAADGYKVWQHLKRLRKKTADRPVTVMAICPQVATALLYEFSRQGTTDKDRQAYLDSLSSVRVVLMARDPLEDHDLNTGRLKADMWRTDQRHNGSEDTDKPLTDFKQILEGVRGLMPSAQVIETFSLAETGTLLTSTTTDTDTAERDLDAPRLPPAKPNGYIPKDGWVPGEWYEAPRFDEIRGLPMPGLELSVDDRQQLLAKAPSLFKEYYGRPRSTAECFDSEGFFCTTAAAQIESDDTIRVFGSIYDGQDPVPDIDQRLRHFLPHDRMPKMPLFWHRKVNMTGKRWGNWHSQPQRWAWHY</sequence>
<feature type="region of interest" description="Disordered" evidence="2">
    <location>
        <begin position="456"/>
        <end position="481"/>
    </location>
</feature>
<organism evidence="3 4">
    <name type="scientific">Vitrella brassicaformis (strain CCMP3155)</name>
    <dbReference type="NCBI Taxonomy" id="1169540"/>
    <lineage>
        <taxon>Eukaryota</taxon>
        <taxon>Sar</taxon>
        <taxon>Alveolata</taxon>
        <taxon>Colpodellida</taxon>
        <taxon>Vitrellaceae</taxon>
        <taxon>Vitrella</taxon>
    </lineage>
</organism>
<feature type="compositionally biased region" description="Low complexity" evidence="2">
    <location>
        <begin position="232"/>
        <end position="241"/>
    </location>
</feature>
<dbReference type="SUPFAM" id="SSF56801">
    <property type="entry name" value="Acetyl-CoA synthetase-like"/>
    <property type="match status" value="1"/>
</dbReference>
<dbReference type="GO" id="GO:0006631">
    <property type="term" value="P:fatty acid metabolic process"/>
    <property type="evidence" value="ECO:0007669"/>
    <property type="project" value="TreeGrafter"/>
</dbReference>
<comment type="similarity">
    <text evidence="1">Belongs to the ATP-dependent AMP-binding enzyme family.</text>
</comment>
<dbReference type="OrthoDB" id="2962993at2759"/>
<dbReference type="STRING" id="1169540.A0A0G4GCD2"/>
<dbReference type="InterPro" id="IPR042099">
    <property type="entry name" value="ANL_N_sf"/>
</dbReference>
<proteinExistence type="inferred from homology"/>
<dbReference type="PANTHER" id="PTHR43201">
    <property type="entry name" value="ACYL-COA SYNTHETASE"/>
    <property type="match status" value="1"/>
</dbReference>
<dbReference type="InParanoid" id="A0A0G4GCD2"/>
<accession>A0A0G4GCD2</accession>
<protein>
    <submittedName>
        <fullName evidence="3">Uncharacterized protein</fullName>
    </submittedName>
</protein>
<gene>
    <name evidence="3" type="ORF">Vbra_22143</name>
</gene>
<evidence type="ECO:0000256" key="1">
    <source>
        <dbReference type="ARBA" id="ARBA00006432"/>
    </source>
</evidence>
<dbReference type="EMBL" id="CDMY01000624">
    <property type="protein sequence ID" value="CEM26920.1"/>
    <property type="molecule type" value="Genomic_DNA"/>
</dbReference>
<dbReference type="AlphaFoldDB" id="A0A0G4GCD2"/>
<name>A0A0G4GCD2_VITBC</name>
<keyword evidence="4" id="KW-1185">Reference proteome</keyword>
<feature type="region of interest" description="Disordered" evidence="2">
    <location>
        <begin position="207"/>
        <end position="242"/>
    </location>
</feature>
<dbReference type="VEuPathDB" id="CryptoDB:Vbra_22143"/>